<protein>
    <submittedName>
        <fullName evidence="5">NADP-dependent 3-hydroxy acid dehydrogenase YdfG</fullName>
    </submittedName>
</protein>
<dbReference type="PRINTS" id="PR00080">
    <property type="entry name" value="SDRFAMILY"/>
</dbReference>
<dbReference type="Gene3D" id="3.40.50.720">
    <property type="entry name" value="NAD(P)-binding Rossmann-like Domain"/>
    <property type="match status" value="1"/>
</dbReference>
<reference evidence="6" key="1">
    <citation type="submission" date="2016-10" db="EMBL/GenBank/DDBJ databases">
        <authorList>
            <person name="Varghese N."/>
            <person name="Submissions S."/>
        </authorList>
    </citation>
    <scope>NUCLEOTIDE SEQUENCE [LARGE SCALE GENOMIC DNA]</scope>
    <source>
        <strain evidence="6">DSM 17044</strain>
    </source>
</reference>
<organism evidence="5 6">
    <name type="scientific">Stigmatella aurantiaca</name>
    <dbReference type="NCBI Taxonomy" id="41"/>
    <lineage>
        <taxon>Bacteria</taxon>
        <taxon>Pseudomonadati</taxon>
        <taxon>Myxococcota</taxon>
        <taxon>Myxococcia</taxon>
        <taxon>Myxococcales</taxon>
        <taxon>Cystobacterineae</taxon>
        <taxon>Archangiaceae</taxon>
        <taxon>Stigmatella</taxon>
    </lineage>
</organism>
<keyword evidence="6" id="KW-1185">Reference proteome</keyword>
<keyword evidence="2" id="KW-0560">Oxidoreductase</keyword>
<feature type="domain" description="Ketoreductase" evidence="4">
    <location>
        <begin position="23"/>
        <end position="180"/>
    </location>
</feature>
<dbReference type="InterPro" id="IPR051911">
    <property type="entry name" value="SDR_oxidoreductase"/>
</dbReference>
<evidence type="ECO:0000313" key="6">
    <source>
        <dbReference type="Proteomes" id="UP000182719"/>
    </source>
</evidence>
<proteinExistence type="inferred from homology"/>
<evidence type="ECO:0000256" key="3">
    <source>
        <dbReference type="RuleBase" id="RU000363"/>
    </source>
</evidence>
<dbReference type="InterPro" id="IPR036291">
    <property type="entry name" value="NAD(P)-bd_dom_sf"/>
</dbReference>
<dbReference type="Pfam" id="PF00106">
    <property type="entry name" value="adh_short"/>
    <property type="match status" value="1"/>
</dbReference>
<gene>
    <name evidence="5" type="ORF">SAMN05444354_13183</name>
</gene>
<dbReference type="RefSeq" id="WP_075011046.1">
    <property type="nucleotide sequence ID" value="NZ_FOAP01000031.1"/>
</dbReference>
<dbReference type="AlphaFoldDB" id="A0A1H8E4F1"/>
<evidence type="ECO:0000256" key="1">
    <source>
        <dbReference type="ARBA" id="ARBA00006484"/>
    </source>
</evidence>
<dbReference type="InterPro" id="IPR057326">
    <property type="entry name" value="KR_dom"/>
</dbReference>
<dbReference type="SMART" id="SM00822">
    <property type="entry name" value="PKS_KR"/>
    <property type="match status" value="1"/>
</dbReference>
<dbReference type="SUPFAM" id="SSF51735">
    <property type="entry name" value="NAD(P)-binding Rossmann-fold domains"/>
    <property type="match status" value="1"/>
</dbReference>
<dbReference type="OrthoDB" id="9789083at2"/>
<accession>A0A1H8E4F1</accession>
<dbReference type="PANTHER" id="PTHR43976:SF16">
    <property type="entry name" value="SHORT-CHAIN DEHYDROGENASE_REDUCTASE FAMILY PROTEIN"/>
    <property type="match status" value="1"/>
</dbReference>
<evidence type="ECO:0000259" key="4">
    <source>
        <dbReference type="SMART" id="SM00822"/>
    </source>
</evidence>
<dbReference type="InterPro" id="IPR020904">
    <property type="entry name" value="Sc_DH/Rdtase_CS"/>
</dbReference>
<comment type="similarity">
    <text evidence="1 3">Belongs to the short-chain dehydrogenases/reductases (SDR) family.</text>
</comment>
<sequence>MSENVVSKIGASPSDAVRSTAKKVWFITGAGRGMGTDIAKAALAAGDAVVATGRSPQKVAAAVGATDDLLTVKLDITSPADAKAAVEAAIERFGRIDVLINNAGNFYAGFFEELPPDHFRAQLETNLFGPLNVTRAVLPVMRARRSGLVVTLSSLAGVVGGEFTSAYAASKFALEGWMESLAPEVAPFGIRTMLVEPGYFRTELLEDTSTTWPVPRIDDYAERTRQTVVGWQGVNGKQGGDPAKLAKALVELARQDNPPPRWVAGADAVQAIEQKARTLLAQVEVYRGLSSNLAHDDA</sequence>
<dbReference type="PRINTS" id="PR00081">
    <property type="entry name" value="GDHRDH"/>
</dbReference>
<dbReference type="Proteomes" id="UP000182719">
    <property type="component" value="Unassembled WGS sequence"/>
</dbReference>
<dbReference type="GO" id="GO:0016491">
    <property type="term" value="F:oxidoreductase activity"/>
    <property type="evidence" value="ECO:0007669"/>
    <property type="project" value="UniProtKB-KW"/>
</dbReference>
<dbReference type="PROSITE" id="PS00061">
    <property type="entry name" value="ADH_SHORT"/>
    <property type="match status" value="1"/>
</dbReference>
<dbReference type="EMBL" id="FOAP01000031">
    <property type="protein sequence ID" value="SEN13647.1"/>
    <property type="molecule type" value="Genomic_DNA"/>
</dbReference>
<evidence type="ECO:0000256" key="2">
    <source>
        <dbReference type="ARBA" id="ARBA00023002"/>
    </source>
</evidence>
<dbReference type="CDD" id="cd05374">
    <property type="entry name" value="17beta-HSD-like_SDR_c"/>
    <property type="match status" value="1"/>
</dbReference>
<evidence type="ECO:0000313" key="5">
    <source>
        <dbReference type="EMBL" id="SEN13647.1"/>
    </source>
</evidence>
<dbReference type="PANTHER" id="PTHR43976">
    <property type="entry name" value="SHORT CHAIN DEHYDROGENASE"/>
    <property type="match status" value="1"/>
</dbReference>
<name>A0A1H8E4F1_STIAU</name>
<dbReference type="InterPro" id="IPR002347">
    <property type="entry name" value="SDR_fam"/>
</dbReference>